<feature type="region of interest" description="Disordered" evidence="1">
    <location>
        <begin position="73"/>
        <end position="108"/>
    </location>
</feature>
<evidence type="ECO:0000256" key="1">
    <source>
        <dbReference type="SAM" id="MobiDB-lite"/>
    </source>
</evidence>
<proteinExistence type="predicted"/>
<feature type="compositionally biased region" description="Low complexity" evidence="1">
    <location>
        <begin position="75"/>
        <end position="84"/>
    </location>
</feature>
<protein>
    <submittedName>
        <fullName evidence="2">Uncharacterized protein</fullName>
    </submittedName>
</protein>
<dbReference type="RefSeq" id="WP_125001627.1">
    <property type="nucleotide sequence ID" value="NZ_RQXT01000025.1"/>
</dbReference>
<dbReference type="Proteomes" id="UP000273786">
    <property type="component" value="Unassembled WGS sequence"/>
</dbReference>
<name>A0A3P3FH78_9HYPH</name>
<evidence type="ECO:0000313" key="2">
    <source>
        <dbReference type="EMBL" id="RRH98044.1"/>
    </source>
</evidence>
<keyword evidence="3" id="KW-1185">Reference proteome</keyword>
<dbReference type="AlphaFoldDB" id="A0A3P3FH78"/>
<sequence length="108" mass="11603">MTNCAVPACQRDAAGRHNPFCVDHYFQLPKAYTGLVTRTSIECSRTDDLDTKQHLREQLDSYTRLVAAKLPNSGAASAPQAAPDSARRPQSPPCVAAGAPKQGGFFDV</sequence>
<reference evidence="2 3" key="1">
    <citation type="submission" date="2018-11" db="EMBL/GenBank/DDBJ databases">
        <title>the genome of Mesorhizobium tamadayense DSM 28320.</title>
        <authorList>
            <person name="Gao J."/>
        </authorList>
    </citation>
    <scope>NUCLEOTIDE SEQUENCE [LARGE SCALE GENOMIC DNA]</scope>
    <source>
        <strain evidence="2 3">DSM 28320</strain>
    </source>
</reference>
<dbReference type="OrthoDB" id="8100143at2"/>
<organism evidence="2 3">
    <name type="scientific">Mesorhizobium tamadayense</name>
    <dbReference type="NCBI Taxonomy" id="425306"/>
    <lineage>
        <taxon>Bacteria</taxon>
        <taxon>Pseudomonadati</taxon>
        <taxon>Pseudomonadota</taxon>
        <taxon>Alphaproteobacteria</taxon>
        <taxon>Hyphomicrobiales</taxon>
        <taxon>Phyllobacteriaceae</taxon>
        <taxon>Mesorhizobium</taxon>
    </lineage>
</organism>
<accession>A0A3P3FH78</accession>
<comment type="caution">
    <text evidence="2">The sequence shown here is derived from an EMBL/GenBank/DDBJ whole genome shotgun (WGS) entry which is preliminary data.</text>
</comment>
<evidence type="ECO:0000313" key="3">
    <source>
        <dbReference type="Proteomes" id="UP000273786"/>
    </source>
</evidence>
<gene>
    <name evidence="2" type="ORF">EH240_19805</name>
</gene>
<dbReference type="EMBL" id="RQXT01000025">
    <property type="protein sequence ID" value="RRH98044.1"/>
    <property type="molecule type" value="Genomic_DNA"/>
</dbReference>